<evidence type="ECO:0000313" key="1">
    <source>
        <dbReference type="EMBL" id="MBF4271480.1"/>
    </source>
</evidence>
<accession>A0A191W5Y1</accession>
<evidence type="ECO:0000313" key="5">
    <source>
        <dbReference type="Proteomes" id="UP000726136"/>
    </source>
</evidence>
<dbReference type="OMA" id="VFPVNDA"/>
<dbReference type="AlphaFoldDB" id="A0A191W5Y1"/>
<keyword evidence="5" id="KW-1185">Reference proteome</keyword>
<gene>
    <name evidence="1" type="ORF">EAY07_05385</name>
    <name evidence="2" type="ORF">EAY46_05405</name>
    <name evidence="3" type="ORF">ERJ77_04460</name>
</gene>
<dbReference type="EMBL" id="SCLC01000001">
    <property type="protein sequence ID" value="MBF4433752.1"/>
    <property type="molecule type" value="Genomic_DNA"/>
</dbReference>
<proteinExistence type="predicted"/>
<dbReference type="EMBL" id="RDOM01000010">
    <property type="protein sequence ID" value="MBF4271480.1"/>
    <property type="molecule type" value="Genomic_DNA"/>
</dbReference>
<evidence type="ECO:0000313" key="6">
    <source>
        <dbReference type="Proteomes" id="UP000786185"/>
    </source>
</evidence>
<sequence>MKTVICNSLQSFWDMADNQFLEGQHVHCVFPVNDKLRVFILSSQDRYKIRNISFTHAFA</sequence>
<dbReference type="RefSeq" id="WP_013856153.1">
    <property type="nucleotide sequence ID" value="NZ_AJYT02000224.1"/>
</dbReference>
<name>A0A191W5Y1_VIBAN</name>
<evidence type="ECO:0000313" key="4">
    <source>
        <dbReference type="Proteomes" id="UP000722957"/>
    </source>
</evidence>
<dbReference type="EMBL" id="RDPI01000004">
    <property type="protein sequence ID" value="MBF4372514.1"/>
    <property type="molecule type" value="Genomic_DNA"/>
</dbReference>
<protein>
    <recommendedName>
        <fullName evidence="7">Exonuclease V subunit gamma</fullName>
    </recommendedName>
</protein>
<dbReference type="Proteomes" id="UP000726136">
    <property type="component" value="Unassembled WGS sequence"/>
</dbReference>
<evidence type="ECO:0008006" key="7">
    <source>
        <dbReference type="Google" id="ProtNLM"/>
    </source>
</evidence>
<evidence type="ECO:0000313" key="3">
    <source>
        <dbReference type="EMBL" id="MBF4433752.1"/>
    </source>
</evidence>
<dbReference type="GeneID" id="83861385"/>
<evidence type="ECO:0000313" key="2">
    <source>
        <dbReference type="EMBL" id="MBF4372514.1"/>
    </source>
</evidence>
<reference evidence="4 5" key="1">
    <citation type="journal article" date="2021" name="PeerJ">
        <title>Analysis of 44 Vibrio anguillarum genomes reveals high genetic diversity.</title>
        <authorList>
            <person name="Hansen M.J."/>
            <person name="Dalsgaard I."/>
        </authorList>
    </citation>
    <scope>NUCLEOTIDE SEQUENCE</scope>
    <source>
        <strain evidence="2 5">040915-1/1B</strain>
        <strain evidence="1 4">17-16730-2A</strain>
        <strain evidence="3">850617-1/1</strain>
    </source>
</reference>
<dbReference type="Proteomes" id="UP000786185">
    <property type="component" value="Unassembled WGS sequence"/>
</dbReference>
<dbReference type="Proteomes" id="UP000722957">
    <property type="component" value="Unassembled WGS sequence"/>
</dbReference>
<comment type="caution">
    <text evidence="3">The sequence shown here is derived from an EMBL/GenBank/DDBJ whole genome shotgun (WGS) entry which is preliminary data.</text>
</comment>
<organism evidence="3 6">
    <name type="scientific">Vibrio anguillarum</name>
    <name type="common">Listonella anguillarum</name>
    <dbReference type="NCBI Taxonomy" id="55601"/>
    <lineage>
        <taxon>Bacteria</taxon>
        <taxon>Pseudomonadati</taxon>
        <taxon>Pseudomonadota</taxon>
        <taxon>Gammaproteobacteria</taxon>
        <taxon>Vibrionales</taxon>
        <taxon>Vibrionaceae</taxon>
        <taxon>Vibrio</taxon>
    </lineage>
</organism>
<dbReference type="OrthoDB" id="5889729at2"/>
<accession>A0A1E5FKG7</accession>